<reference evidence="1 2" key="1">
    <citation type="submission" date="2016-10" db="EMBL/GenBank/DDBJ databases">
        <authorList>
            <person name="de Groot N.N."/>
        </authorList>
    </citation>
    <scope>NUCLEOTIDE SEQUENCE [LARGE SCALE GENOMIC DNA]</scope>
    <source>
        <strain evidence="1 2">DSM 19219</strain>
    </source>
</reference>
<dbReference type="Proteomes" id="UP000198500">
    <property type="component" value="Unassembled WGS sequence"/>
</dbReference>
<accession>A0A1H3CPU2</accession>
<protein>
    <submittedName>
        <fullName evidence="1">Uncharacterized protein</fullName>
    </submittedName>
</protein>
<keyword evidence="2" id="KW-1185">Reference proteome</keyword>
<name>A0A1H3CPU2_9GAMM</name>
<evidence type="ECO:0000313" key="2">
    <source>
        <dbReference type="Proteomes" id="UP000198500"/>
    </source>
</evidence>
<organism evidence="1 2">
    <name type="scientific">Aidingimonas halophila</name>
    <dbReference type="NCBI Taxonomy" id="574349"/>
    <lineage>
        <taxon>Bacteria</taxon>
        <taxon>Pseudomonadati</taxon>
        <taxon>Pseudomonadota</taxon>
        <taxon>Gammaproteobacteria</taxon>
        <taxon>Oceanospirillales</taxon>
        <taxon>Halomonadaceae</taxon>
        <taxon>Aidingimonas</taxon>
    </lineage>
</organism>
<gene>
    <name evidence="1" type="ORF">SAMN05443545_10673</name>
</gene>
<dbReference type="STRING" id="574349.SAMN05443545_10673"/>
<dbReference type="EMBL" id="FNNI01000006">
    <property type="protein sequence ID" value="SDX56136.1"/>
    <property type="molecule type" value="Genomic_DNA"/>
</dbReference>
<dbReference type="AlphaFoldDB" id="A0A1H3CPU2"/>
<proteinExistence type="predicted"/>
<sequence>MFLCHPTLTRAEVDKTCSVLADVMKEAVSPALSS</sequence>
<evidence type="ECO:0000313" key="1">
    <source>
        <dbReference type="EMBL" id="SDX56136.1"/>
    </source>
</evidence>